<feature type="compositionally biased region" description="Basic and acidic residues" evidence="1">
    <location>
        <begin position="757"/>
        <end position="783"/>
    </location>
</feature>
<organism evidence="2 3">
    <name type="scientific">Setomelanomma holmii</name>
    <dbReference type="NCBI Taxonomy" id="210430"/>
    <lineage>
        <taxon>Eukaryota</taxon>
        <taxon>Fungi</taxon>
        <taxon>Dikarya</taxon>
        <taxon>Ascomycota</taxon>
        <taxon>Pezizomycotina</taxon>
        <taxon>Dothideomycetes</taxon>
        <taxon>Pleosporomycetidae</taxon>
        <taxon>Pleosporales</taxon>
        <taxon>Pleosporineae</taxon>
        <taxon>Phaeosphaeriaceae</taxon>
        <taxon>Setomelanomma</taxon>
    </lineage>
</organism>
<gene>
    <name evidence="2" type="ORF">EK21DRAFT_115580</name>
</gene>
<evidence type="ECO:0000313" key="3">
    <source>
        <dbReference type="Proteomes" id="UP000799777"/>
    </source>
</evidence>
<proteinExistence type="predicted"/>
<comment type="caution">
    <text evidence="2">The sequence shown here is derived from an EMBL/GenBank/DDBJ whole genome shotgun (WGS) entry which is preliminary data.</text>
</comment>
<feature type="region of interest" description="Disordered" evidence="1">
    <location>
        <begin position="162"/>
        <end position="181"/>
    </location>
</feature>
<sequence length="794" mass="87603">MEIQPQAPAGDFAKRHVSGMLKHMADEESRAKTHEAAAKYKQMFADKKWEPVMAKIRRVAEEDPIRCPNRRRPAPLTPAARPLLKSTAPAPSVALANGRTPPAGLSRIAISGDLLKVSRTRAPSTARERWDATYRGPATPLTPTPTGNAFAGGGFWEQLTPKPSQPNTPVTAVPRSPFSPIVPKDEEARAAYRHVKSEVDAIARTVCASRLSVHSRIENSDDIPKSLVRAKDTLTSAEITLHCLQAPLKSMINPSLLIKLKDLAEDESMILQQYSVKDDKELKDIDVWLQVDEQTFEFTNVLDAQRGFHLMNRNRRKNKLLKLPDTAIQQAWATRILEDAEREVEASGDASSSSSNEDRGYDYSNFLRSIKHEASSSSDLASMAGGCSSMRSSGTTSDGLMLSRETTFASQRSSISPKKSSGLAMRSRDASFSESFVLGRDATATLDRSSAGAKKNDTLASRSREAIFSSNSGITHPESPQRIFTEIGRESMAHSQRSSMSVRQSSDLALRSEQFDMHDNPSHDKRAGAVATSRGLSLLTTNMKEVDEDTSELSPEDKAVRRQGCSHVALNNWAQQLKDMEEAANKSRVSLTHYRQHPVYRHHSQCSSGCMDSWELEKALTPSRGASADNTNAQAFTTNESHDYPPAQQDASTTLTSTRVTGHAREPSSRLPGSSLVFASPRTSQASSHISSPSRSRAPSILPPFVLPPLPSGYKYATESADTPLHDTIRRRQHIRSQSSIARTRKREKDEEEQWAEELKRMEERELARQRKEMGRVRSRSRDGSVGSEHGGGD</sequence>
<reference evidence="2" key="1">
    <citation type="journal article" date="2020" name="Stud. Mycol.">
        <title>101 Dothideomycetes genomes: a test case for predicting lifestyles and emergence of pathogens.</title>
        <authorList>
            <person name="Haridas S."/>
            <person name="Albert R."/>
            <person name="Binder M."/>
            <person name="Bloem J."/>
            <person name="Labutti K."/>
            <person name="Salamov A."/>
            <person name="Andreopoulos B."/>
            <person name="Baker S."/>
            <person name="Barry K."/>
            <person name="Bills G."/>
            <person name="Bluhm B."/>
            <person name="Cannon C."/>
            <person name="Castanera R."/>
            <person name="Culley D."/>
            <person name="Daum C."/>
            <person name="Ezra D."/>
            <person name="Gonzalez J."/>
            <person name="Henrissat B."/>
            <person name="Kuo A."/>
            <person name="Liang C."/>
            <person name="Lipzen A."/>
            <person name="Lutzoni F."/>
            <person name="Magnuson J."/>
            <person name="Mondo S."/>
            <person name="Nolan M."/>
            <person name="Ohm R."/>
            <person name="Pangilinan J."/>
            <person name="Park H.-J."/>
            <person name="Ramirez L."/>
            <person name="Alfaro M."/>
            <person name="Sun H."/>
            <person name="Tritt A."/>
            <person name="Yoshinaga Y."/>
            <person name="Zwiers L.-H."/>
            <person name="Turgeon B."/>
            <person name="Goodwin S."/>
            <person name="Spatafora J."/>
            <person name="Crous P."/>
            <person name="Grigoriev I."/>
        </authorList>
    </citation>
    <scope>NUCLEOTIDE SEQUENCE</scope>
    <source>
        <strain evidence="2">CBS 110217</strain>
    </source>
</reference>
<feature type="region of interest" description="Disordered" evidence="1">
    <location>
        <begin position="637"/>
        <end position="704"/>
    </location>
</feature>
<dbReference type="EMBL" id="ML978239">
    <property type="protein sequence ID" value="KAF2026632.1"/>
    <property type="molecule type" value="Genomic_DNA"/>
</dbReference>
<protein>
    <submittedName>
        <fullName evidence="2">Uncharacterized protein</fullName>
    </submittedName>
</protein>
<feature type="compositionally biased region" description="Low complexity" evidence="1">
    <location>
        <begin position="684"/>
        <end position="700"/>
    </location>
</feature>
<feature type="region of interest" description="Disordered" evidence="1">
    <location>
        <begin position="717"/>
        <end position="794"/>
    </location>
</feature>
<dbReference type="AlphaFoldDB" id="A0A9P4H420"/>
<feature type="region of interest" description="Disordered" evidence="1">
    <location>
        <begin position="541"/>
        <end position="560"/>
    </location>
</feature>
<dbReference type="OrthoDB" id="3800557at2759"/>
<feature type="compositionally biased region" description="Low complexity" evidence="1">
    <location>
        <begin position="410"/>
        <end position="421"/>
    </location>
</feature>
<keyword evidence="3" id="KW-1185">Reference proteome</keyword>
<accession>A0A9P4H420</accession>
<feature type="region of interest" description="Disordered" evidence="1">
    <location>
        <begin position="378"/>
        <end position="426"/>
    </location>
</feature>
<feature type="compositionally biased region" description="Polar residues" evidence="1">
    <location>
        <begin position="389"/>
        <end position="409"/>
    </location>
</feature>
<name>A0A9P4H420_9PLEO</name>
<evidence type="ECO:0000313" key="2">
    <source>
        <dbReference type="EMBL" id="KAF2026632.1"/>
    </source>
</evidence>
<feature type="compositionally biased region" description="Polar residues" evidence="1">
    <location>
        <begin position="649"/>
        <end position="660"/>
    </location>
</feature>
<dbReference type="Proteomes" id="UP000799777">
    <property type="component" value="Unassembled WGS sequence"/>
</dbReference>
<evidence type="ECO:0000256" key="1">
    <source>
        <dbReference type="SAM" id="MobiDB-lite"/>
    </source>
</evidence>